<gene>
    <name evidence="1" type="ORF">BSAL_12840</name>
</gene>
<proteinExistence type="predicted"/>
<dbReference type="AlphaFoldDB" id="A0A0S4JHS2"/>
<organism evidence="1 2">
    <name type="scientific">Bodo saltans</name>
    <name type="common">Flagellated protozoan</name>
    <dbReference type="NCBI Taxonomy" id="75058"/>
    <lineage>
        <taxon>Eukaryota</taxon>
        <taxon>Discoba</taxon>
        <taxon>Euglenozoa</taxon>
        <taxon>Kinetoplastea</taxon>
        <taxon>Metakinetoplastina</taxon>
        <taxon>Eubodonida</taxon>
        <taxon>Bodonidae</taxon>
        <taxon>Bodo</taxon>
    </lineage>
</organism>
<evidence type="ECO:0000313" key="1">
    <source>
        <dbReference type="EMBL" id="CUG87951.1"/>
    </source>
</evidence>
<accession>A0A0S4JHS2</accession>
<name>A0A0S4JHS2_BODSA</name>
<dbReference type="OrthoDB" id="239978at2759"/>
<protein>
    <submittedName>
        <fullName evidence="1">Uncharacterized protein</fullName>
    </submittedName>
</protein>
<evidence type="ECO:0000313" key="2">
    <source>
        <dbReference type="Proteomes" id="UP000051952"/>
    </source>
</evidence>
<keyword evidence="2" id="KW-1185">Reference proteome</keyword>
<reference evidence="2" key="1">
    <citation type="submission" date="2015-09" db="EMBL/GenBank/DDBJ databases">
        <authorList>
            <consortium name="Pathogen Informatics"/>
        </authorList>
    </citation>
    <scope>NUCLEOTIDE SEQUENCE [LARGE SCALE GENOMIC DNA]</scope>
    <source>
        <strain evidence="2">Lake Konstanz</strain>
    </source>
</reference>
<sequence>MFRVRQAGGGSSAGGTAPLNQKISEVVRSMVNLQANGLEFSPSDALQLAIPMIKSKAPLLSVAKPPAKKHYFCSEEFAREVVKASIASTATPLTLSLPKHFLNPEEDASGITPRAFYHHTDLATVTPIAELISIGGAASPTQVTSFGDKPRYPWPRCGETGLFFKREEVVDNLTRASIALQFKSPFWIPESHPQLNKFLQLKPDSNPIVVSVTSLIAPVEVVKVLPPQLIASALKGVKYQSLKTNDKASPFDSAIVPAGTNIFTGETLANPYVRTTPKLSPKTQIASDAFRNHDVLRAATLPVNSRGIWISLDQFVRHGLALRDDLAAPTADGEDAALIAHIEHLLKIFVPVEAKQFVFYNNDQLVVPGRLSLKSRPNPTQVGDVIEVFH</sequence>
<dbReference type="EMBL" id="CYKH01001604">
    <property type="protein sequence ID" value="CUG87951.1"/>
    <property type="molecule type" value="Genomic_DNA"/>
</dbReference>
<dbReference type="OMA" id="WIPESHP"/>
<dbReference type="Proteomes" id="UP000051952">
    <property type="component" value="Unassembled WGS sequence"/>
</dbReference>
<dbReference type="VEuPathDB" id="TriTrypDB:BSAL_12840"/>